<evidence type="ECO:0000313" key="3">
    <source>
        <dbReference type="EMBL" id="VAW99463.1"/>
    </source>
</evidence>
<comment type="similarity">
    <text evidence="1">Belongs to the ParD antitoxin family.</text>
</comment>
<dbReference type="PANTHER" id="PTHR36582:SF2">
    <property type="entry name" value="ANTITOXIN PARD"/>
    <property type="match status" value="1"/>
</dbReference>
<dbReference type="InterPro" id="IPR022789">
    <property type="entry name" value="ParD"/>
</dbReference>
<sequence length="89" mass="10337">MSMVKKSISVTERQNDWIKAQLKTGHFGNESEIVRELIRERQIQDEETPARIEHIRAKLIEAEQSGFSNQSAEEILKEIKDELRCNGKL</sequence>
<gene>
    <name evidence="3" type="ORF">MNBD_GAMMA21-1934</name>
</gene>
<name>A0A3B1AHV2_9ZZZZ</name>
<protein>
    <recommendedName>
        <fullName evidence="4">ParD protein (Antitoxin to ParE)</fullName>
    </recommendedName>
</protein>
<evidence type="ECO:0008006" key="4">
    <source>
        <dbReference type="Google" id="ProtNLM"/>
    </source>
</evidence>
<dbReference type="Pfam" id="PF03693">
    <property type="entry name" value="ParD_antitoxin"/>
    <property type="match status" value="1"/>
</dbReference>
<dbReference type="InterPro" id="IPR038296">
    <property type="entry name" value="ParD_sf"/>
</dbReference>
<evidence type="ECO:0000256" key="1">
    <source>
        <dbReference type="ARBA" id="ARBA00008580"/>
    </source>
</evidence>
<dbReference type="AlphaFoldDB" id="A0A3B1AHV2"/>
<dbReference type="SUPFAM" id="SSF47598">
    <property type="entry name" value="Ribbon-helix-helix"/>
    <property type="match status" value="1"/>
</dbReference>
<dbReference type="Gene3D" id="6.10.10.120">
    <property type="entry name" value="Antitoxin ParD1-like"/>
    <property type="match status" value="1"/>
</dbReference>
<dbReference type="InterPro" id="IPR010985">
    <property type="entry name" value="Ribbon_hlx_hlx"/>
</dbReference>
<dbReference type="EMBL" id="UOFR01000067">
    <property type="protein sequence ID" value="VAW99463.1"/>
    <property type="molecule type" value="Genomic_DNA"/>
</dbReference>
<dbReference type="NCBIfam" id="TIGR02606">
    <property type="entry name" value="antidote_CC2985"/>
    <property type="match status" value="1"/>
</dbReference>
<reference evidence="3" key="1">
    <citation type="submission" date="2018-06" db="EMBL/GenBank/DDBJ databases">
        <authorList>
            <person name="Zhirakovskaya E."/>
        </authorList>
    </citation>
    <scope>NUCLEOTIDE SEQUENCE</scope>
</reference>
<keyword evidence="2" id="KW-1277">Toxin-antitoxin system</keyword>
<proteinExistence type="inferred from homology"/>
<accession>A0A3B1AHV2</accession>
<dbReference type="GO" id="GO:0006355">
    <property type="term" value="P:regulation of DNA-templated transcription"/>
    <property type="evidence" value="ECO:0007669"/>
    <property type="project" value="InterPro"/>
</dbReference>
<dbReference type="PANTHER" id="PTHR36582">
    <property type="entry name" value="ANTITOXIN PARD"/>
    <property type="match status" value="1"/>
</dbReference>
<evidence type="ECO:0000256" key="2">
    <source>
        <dbReference type="ARBA" id="ARBA00022649"/>
    </source>
</evidence>
<organism evidence="3">
    <name type="scientific">hydrothermal vent metagenome</name>
    <dbReference type="NCBI Taxonomy" id="652676"/>
    <lineage>
        <taxon>unclassified sequences</taxon>
        <taxon>metagenomes</taxon>
        <taxon>ecological metagenomes</taxon>
    </lineage>
</organism>